<dbReference type="EMBL" id="CP003130">
    <property type="protein sequence ID" value="AEU37856.1"/>
    <property type="molecule type" value="Genomic_DNA"/>
</dbReference>
<evidence type="ECO:0000313" key="3">
    <source>
        <dbReference type="Proteomes" id="UP000007113"/>
    </source>
</evidence>
<proteinExistence type="predicted"/>
<accession>G8NXE9</accession>
<sequence>MAGAAVYMSSVEDSQRMMAQVEKIIRSSVFFGAETSSKLLLFLANRALNTPESSGSSMKEYEIATEVMGRKSDFDPRFDSGVRVQVARLRTKLSEYMSHEGSADPYIVEIPRGSYKVTFTPNPGSHEVLESPPAIPTDHTLHLQTSILAQETPSPVSHAAGYGSLVWIAPAVLVVLIAAAAVSFFHLRREPATPTRVVPLDAAVREFWQPFLADSQGPLTILSNAPFSGNVINGLHYDQPGEHSSDVHSYYTGIGEAMSIHRLDMLFDQLGYPLRVRPGSLLTVEDLKDSNLIFIGAPVENLMIEKVIALKDFTFRELTSGPRTGQVVIDNHAPQAGEPAMYMASNTPDHPLIDDYALITRMPIDGTHEALVAAGTTTIGTEAAVEYLCDPSTLMHIRQKITSSSHEDAYELILHIRIVDEVPMHADIVAVRQYRLSNK</sequence>
<dbReference type="eggNOG" id="COG5616">
    <property type="taxonomic scope" value="Bacteria"/>
</dbReference>
<dbReference type="HOGENOM" id="CLU_036287_0_0_0"/>
<protein>
    <submittedName>
        <fullName evidence="2">Uncharacterized protein</fullName>
    </submittedName>
</protein>
<dbReference type="AlphaFoldDB" id="G8NXE9"/>
<evidence type="ECO:0000256" key="1">
    <source>
        <dbReference type="SAM" id="Phobius"/>
    </source>
</evidence>
<dbReference type="STRING" id="682795.AciX8_3561"/>
<evidence type="ECO:0000313" key="2">
    <source>
        <dbReference type="EMBL" id="AEU37856.1"/>
    </source>
</evidence>
<reference evidence="2 3" key="1">
    <citation type="submission" date="2011-11" db="EMBL/GenBank/DDBJ databases">
        <title>Complete sequence of Granulicella mallensis MP5ACTX8.</title>
        <authorList>
            <consortium name="US DOE Joint Genome Institute"/>
            <person name="Lucas S."/>
            <person name="Copeland A."/>
            <person name="Lapidus A."/>
            <person name="Cheng J.-F."/>
            <person name="Goodwin L."/>
            <person name="Pitluck S."/>
            <person name="Peters L."/>
            <person name="Lu M."/>
            <person name="Detter J.C."/>
            <person name="Han C."/>
            <person name="Tapia R."/>
            <person name="Land M."/>
            <person name="Hauser L."/>
            <person name="Kyrpides N."/>
            <person name="Ivanova N."/>
            <person name="Mikhailova N."/>
            <person name="Pagani I."/>
            <person name="Rawat S."/>
            <person name="Mannisto M."/>
            <person name="Haggblom M."/>
            <person name="Woyke T."/>
        </authorList>
    </citation>
    <scope>NUCLEOTIDE SEQUENCE [LARGE SCALE GENOMIC DNA]</scope>
    <source>
        <strain evidence="3">ATCC BAA-1857 / DSM 23137 / MP5ACTX8</strain>
    </source>
</reference>
<gene>
    <name evidence="2" type="ordered locus">AciX8_3561</name>
</gene>
<organism evidence="2 3">
    <name type="scientific">Granulicella mallensis (strain ATCC BAA-1857 / DSM 23137 / MP5ACTX8)</name>
    <dbReference type="NCBI Taxonomy" id="682795"/>
    <lineage>
        <taxon>Bacteria</taxon>
        <taxon>Pseudomonadati</taxon>
        <taxon>Acidobacteriota</taxon>
        <taxon>Terriglobia</taxon>
        <taxon>Terriglobales</taxon>
        <taxon>Acidobacteriaceae</taxon>
        <taxon>Granulicella</taxon>
    </lineage>
</organism>
<dbReference type="Proteomes" id="UP000007113">
    <property type="component" value="Chromosome"/>
</dbReference>
<name>G8NXE9_GRAMM</name>
<feature type="transmembrane region" description="Helical" evidence="1">
    <location>
        <begin position="165"/>
        <end position="187"/>
    </location>
</feature>
<keyword evidence="1" id="KW-1133">Transmembrane helix</keyword>
<keyword evidence="1" id="KW-0812">Transmembrane</keyword>
<dbReference type="KEGG" id="gma:AciX8_3561"/>
<keyword evidence="1" id="KW-0472">Membrane</keyword>
<keyword evidence="3" id="KW-1185">Reference proteome</keyword>